<keyword evidence="1" id="KW-1133">Transmembrane helix</keyword>
<comment type="caution">
    <text evidence="2">The sequence shown here is derived from an EMBL/GenBank/DDBJ whole genome shotgun (WGS) entry which is preliminary data.</text>
</comment>
<keyword evidence="3" id="KW-1185">Reference proteome</keyword>
<reference evidence="2 3" key="1">
    <citation type="submission" date="2023-08" db="EMBL/GenBank/DDBJ databases">
        <title>Functional and genomic diversity of the sorghum phyllosphere microbiome.</title>
        <authorList>
            <person name="Shade A."/>
        </authorList>
    </citation>
    <scope>NUCLEOTIDE SEQUENCE [LARGE SCALE GENOMIC DNA]</scope>
    <source>
        <strain evidence="2 3">SORGH_AS_0335</strain>
    </source>
</reference>
<evidence type="ECO:0000313" key="3">
    <source>
        <dbReference type="Proteomes" id="UP001267710"/>
    </source>
</evidence>
<proteinExistence type="predicted"/>
<evidence type="ECO:0000313" key="2">
    <source>
        <dbReference type="EMBL" id="MDR6216165.1"/>
    </source>
</evidence>
<organism evidence="2 3">
    <name type="scientific">Paracidovorax wautersii</name>
    <dbReference type="NCBI Taxonomy" id="1177982"/>
    <lineage>
        <taxon>Bacteria</taxon>
        <taxon>Pseudomonadati</taxon>
        <taxon>Pseudomonadota</taxon>
        <taxon>Betaproteobacteria</taxon>
        <taxon>Burkholderiales</taxon>
        <taxon>Comamonadaceae</taxon>
        <taxon>Paracidovorax</taxon>
    </lineage>
</organism>
<name>A0ABU1IG16_9BURK</name>
<sequence>MEQNKPKQGMSWGVKLAFALPVVAVGVLMAVTTWMNNSVDGKAKTEGRAAIVQCWMSLSGKAPRAQAAGTSGCQELEFEFKKRFNENP</sequence>
<keyword evidence="1" id="KW-0472">Membrane</keyword>
<protein>
    <submittedName>
        <fullName evidence="2">Uncharacterized protein</fullName>
    </submittedName>
</protein>
<feature type="transmembrane region" description="Helical" evidence="1">
    <location>
        <begin position="12"/>
        <end position="35"/>
    </location>
</feature>
<dbReference type="RefSeq" id="WP_309831368.1">
    <property type="nucleotide sequence ID" value="NZ_JAVIZX010000001.1"/>
</dbReference>
<dbReference type="Proteomes" id="UP001267710">
    <property type="component" value="Unassembled WGS sequence"/>
</dbReference>
<accession>A0ABU1IG16</accession>
<gene>
    <name evidence="2" type="ORF">QE399_003854</name>
</gene>
<dbReference type="EMBL" id="JAVIZX010000001">
    <property type="protein sequence ID" value="MDR6216165.1"/>
    <property type="molecule type" value="Genomic_DNA"/>
</dbReference>
<keyword evidence="1" id="KW-0812">Transmembrane</keyword>
<evidence type="ECO:0000256" key="1">
    <source>
        <dbReference type="SAM" id="Phobius"/>
    </source>
</evidence>